<dbReference type="InterPro" id="IPR002071">
    <property type="entry name" value="Thermonucl_AS"/>
</dbReference>
<keyword evidence="2" id="KW-0255">Endonuclease</keyword>
<dbReference type="PANTHER" id="PTHR12302">
    <property type="entry name" value="EBNA2 BINDING PROTEIN P100"/>
    <property type="match status" value="1"/>
</dbReference>
<reference evidence="6" key="1">
    <citation type="submission" date="2023-12" db="EMBL/GenBank/DDBJ databases">
        <title>Novel isolates from deep terrestrial aquifers shed light on the physiology and ecology of the class Limnochordia.</title>
        <authorList>
            <person name="Karnachuk O.V."/>
            <person name="Lukina A.P."/>
            <person name="Avakyan M.R."/>
            <person name="Kadnikov V."/>
            <person name="Begmatov S."/>
            <person name="Beletsky A.V."/>
            <person name="Mardanov A.V."/>
            <person name="Ravin N.V."/>
        </authorList>
    </citation>
    <scope>NUCLEOTIDE SEQUENCE [LARGE SCALE GENOMIC DNA]</scope>
    <source>
        <strain evidence="6">LN</strain>
    </source>
</reference>
<protein>
    <submittedName>
        <fullName evidence="5">Thermonuclease family protein</fullName>
    </submittedName>
</protein>
<gene>
    <name evidence="5" type="ORF">VLY81_11635</name>
</gene>
<dbReference type="SUPFAM" id="SSF50199">
    <property type="entry name" value="Staphylococcal nuclease"/>
    <property type="match status" value="1"/>
</dbReference>
<dbReference type="InterPro" id="IPR035437">
    <property type="entry name" value="SNase_OB-fold_sf"/>
</dbReference>
<dbReference type="EMBL" id="CP141614">
    <property type="protein sequence ID" value="WRP14065.1"/>
    <property type="molecule type" value="Genomic_DNA"/>
</dbReference>
<keyword evidence="3" id="KW-0378">Hydrolase</keyword>
<dbReference type="SMART" id="SM00318">
    <property type="entry name" value="SNc"/>
    <property type="match status" value="1"/>
</dbReference>
<evidence type="ECO:0000256" key="3">
    <source>
        <dbReference type="ARBA" id="ARBA00022801"/>
    </source>
</evidence>
<evidence type="ECO:0000256" key="2">
    <source>
        <dbReference type="ARBA" id="ARBA00022759"/>
    </source>
</evidence>
<keyword evidence="1" id="KW-0540">Nuclease</keyword>
<proteinExistence type="predicted"/>
<evidence type="ECO:0000313" key="6">
    <source>
        <dbReference type="Proteomes" id="UP001333102"/>
    </source>
</evidence>
<sequence length="197" mass="22183">MSPLPRPTLRRRSSLPRRAPARGRRVLVAALLLTMAAVAYARMTTRWAPAPDAADLARLKPPEGAVLLTDRVVDVIDADTIRTARYGRVRYIGIDTPELDDPDPDVRRMAQEARRANARLVAGRQVQLLPDVQSHDRYGRLLAYVWVDGLFVNAWLVQQRYAAVMTVPPNVRYAAQLVELERDARRSGRGLWAARAR</sequence>
<dbReference type="PROSITE" id="PS50830">
    <property type="entry name" value="TNASE_3"/>
    <property type="match status" value="1"/>
</dbReference>
<dbReference type="RefSeq" id="WP_324668355.1">
    <property type="nucleotide sequence ID" value="NZ_CP141614.1"/>
</dbReference>
<name>A0ABZ1BML1_9FIRM</name>
<evidence type="ECO:0000256" key="1">
    <source>
        <dbReference type="ARBA" id="ARBA00022722"/>
    </source>
</evidence>
<dbReference type="PROSITE" id="PS01284">
    <property type="entry name" value="TNASE_2"/>
    <property type="match status" value="1"/>
</dbReference>
<feature type="domain" description="TNase-like" evidence="4">
    <location>
        <begin position="66"/>
        <end position="194"/>
    </location>
</feature>
<dbReference type="Gene3D" id="2.40.50.90">
    <property type="match status" value="1"/>
</dbReference>
<keyword evidence="6" id="KW-1185">Reference proteome</keyword>
<dbReference type="Pfam" id="PF00565">
    <property type="entry name" value="SNase"/>
    <property type="match status" value="1"/>
</dbReference>
<dbReference type="PANTHER" id="PTHR12302:SF3">
    <property type="entry name" value="SERINE_THREONINE-PROTEIN KINASE 31"/>
    <property type="match status" value="1"/>
</dbReference>
<accession>A0ABZ1BML1</accession>
<evidence type="ECO:0000313" key="5">
    <source>
        <dbReference type="EMBL" id="WRP14065.1"/>
    </source>
</evidence>
<dbReference type="InterPro" id="IPR016071">
    <property type="entry name" value="Staphylococal_nuclease_OB-fold"/>
</dbReference>
<dbReference type="Proteomes" id="UP001333102">
    <property type="component" value="Chromosome"/>
</dbReference>
<evidence type="ECO:0000259" key="4">
    <source>
        <dbReference type="PROSITE" id="PS50830"/>
    </source>
</evidence>
<organism evidence="5 6">
    <name type="scientific">Geochorda subterranea</name>
    <dbReference type="NCBI Taxonomy" id="3109564"/>
    <lineage>
        <taxon>Bacteria</taxon>
        <taxon>Bacillati</taxon>
        <taxon>Bacillota</taxon>
        <taxon>Limnochordia</taxon>
        <taxon>Limnochordales</taxon>
        <taxon>Geochordaceae</taxon>
        <taxon>Geochorda</taxon>
    </lineage>
</organism>